<feature type="transmembrane region" description="Helical" evidence="2">
    <location>
        <begin position="147"/>
        <end position="167"/>
    </location>
</feature>
<comment type="caution">
    <text evidence="3">The sequence shown here is derived from an EMBL/GenBank/DDBJ whole genome shotgun (WGS) entry which is preliminary data.</text>
</comment>
<dbReference type="Proteomes" id="UP001207605">
    <property type="component" value="Unassembled WGS sequence"/>
</dbReference>
<organism evidence="3 4">
    <name type="scientific">Dorea ammoniilytica</name>
    <dbReference type="NCBI Taxonomy" id="2981788"/>
    <lineage>
        <taxon>Bacteria</taxon>
        <taxon>Bacillati</taxon>
        <taxon>Bacillota</taxon>
        <taxon>Clostridia</taxon>
        <taxon>Lachnospirales</taxon>
        <taxon>Lachnospiraceae</taxon>
        <taxon>Dorea</taxon>
    </lineage>
</organism>
<feature type="transmembrane region" description="Helical" evidence="2">
    <location>
        <begin position="179"/>
        <end position="199"/>
    </location>
</feature>
<name>A0ABT2S3G7_9FIRM</name>
<protein>
    <submittedName>
        <fullName evidence="3">Uncharacterized protein</fullName>
    </submittedName>
</protein>
<keyword evidence="4" id="KW-1185">Reference proteome</keyword>
<gene>
    <name evidence="3" type="ORF">OCV65_02130</name>
</gene>
<dbReference type="RefSeq" id="WP_262580794.1">
    <property type="nucleotide sequence ID" value="NZ_JAOQJV010000002.1"/>
</dbReference>
<reference evidence="3 4" key="1">
    <citation type="journal article" date="2021" name="ISME Commun">
        <title>Automated analysis of genomic sequences facilitates high-throughput and comprehensive description of bacteria.</title>
        <authorList>
            <person name="Hitch T.C.A."/>
        </authorList>
    </citation>
    <scope>NUCLEOTIDE SEQUENCE [LARGE SCALE GENOMIC DNA]</scope>
    <source>
        <strain evidence="3 4">Sanger_02</strain>
    </source>
</reference>
<keyword evidence="2" id="KW-0812">Transmembrane</keyword>
<feature type="region of interest" description="Disordered" evidence="1">
    <location>
        <begin position="1033"/>
        <end position="1054"/>
    </location>
</feature>
<keyword evidence="2" id="KW-0472">Membrane</keyword>
<feature type="compositionally biased region" description="Basic and acidic residues" evidence="1">
    <location>
        <begin position="1037"/>
        <end position="1052"/>
    </location>
</feature>
<feature type="transmembrane region" description="Helical" evidence="2">
    <location>
        <begin position="42"/>
        <end position="63"/>
    </location>
</feature>
<sequence length="1341" mass="154285">MTGIMQLIKIILCTASFILLCTASLKINLNESERARQFPMPVIAFVYCLVVLIFLNGIYGVTTELVAYGVKTLPALRQLKLQKYLVYLVNLLMVAGFLIVKLIALHVLKKKHHAAEGLIETACGWCYEYDKELDKWFIKPEYSQIRFMWKGIYYTAVGVSALVFVLSQYFPTFAAFRSVFYPVFGLIVLGEMICFLSGLTKRQFIGDILGEDEDAYKVANYGLLRDVLKTLFDKHVLYDTTIDNGIGVPAAFETLEELCESKDGASANLGRYFRALKESGKDIDPGYVKSCIKLMKGQSVLFCNPFYRDLTDYLMIPMTRQLMKNRKTLVVMGRDSSTDDVKLWLEQGIIEQINTDSLWKVEVLNTAVTNADIGILKFSDLFNFEIQQRNSEFFEKVGFVFIVEPSKLLATGQIGLNLLVGRFHKEVPVVYAACDRNCDGLVDALSHTLRTNITEVSATSQSASITSIMCWDADGEYMHHRIFSNISRYMGIGTEINSVALKYQIANTKWFSGDKFPVLDMKWIAGQYYKKICGFADLPVSQESFNKAFQVDSNLWSAKSQENAFLVVEDEFQNLFEMVRLYATRAKQQGFINVVSENYLLRDYMFANAKTFLTDPKAVPTIVADYTRSERNTVLKLLMRMAGEPVCEDDIAEAFMVSGIVYDEDTPADTLKELIYKHCNIDEINIRIHFRDELMEDGLRTITRKYYEIEEHTEIAEFVKNLKNAYYIAEDEKGETYYIGAKLYGHIFQALIPGQFLTYGGKYYEVQSITPRNGVVVRRAADHITGRKYYRQIRHIAIRNWQDDTSVGGQKSLGDIRILKGYCQVEVQTDGYLEMQDYHDLKNGRHIYVSSIPVRSYRNKLVMKVVFPGASERIRYTMALMLNEIFRTTYPDAYPYICAVTPFSTESEIPEHLKYAMYSMESESEEPGIYIVEDSEIDLGLITSVERNLERYFEIITELLGWHERKMKEHPKKEKPVEKFVPEFPEPEERPEAEQTAEKKKGIVQKIKEKLSGKKQQAEVQPAWNDEELEFTYSEGEEQKPDPESTETKEPEQLVQDDQENHELTEYQKHCFLKYGYDEIDGFLDFAGTTAYLAAYGYDHNPLQQVRDKEKAAQEYIRAYDPDKLGAHFCDFCGVEIAGGEYDVLKDGRERCSHCSSTALRTGEEFKDVYKMVLRNMEIFYGIKINAAIKVRMTDARTIAKHFGEDFVPTPGVDGRVLGFAQKDASGYSLYIENGSPRLAAMATIAHELTHIWQYQNWDDKKIIEAYGAQNRLEVYEGMAKWAEIQYLLYLNETAYGKREQVRTMMRKDEYGRGFIQYMKKYSLSYQQEKKRTPFQEFPPL</sequence>
<feature type="transmembrane region" description="Helical" evidence="2">
    <location>
        <begin position="84"/>
        <end position="108"/>
    </location>
</feature>
<keyword evidence="2" id="KW-1133">Transmembrane helix</keyword>
<evidence type="ECO:0000313" key="3">
    <source>
        <dbReference type="EMBL" id="MCU6699043.1"/>
    </source>
</evidence>
<feature type="region of interest" description="Disordered" evidence="1">
    <location>
        <begin position="971"/>
        <end position="1001"/>
    </location>
</feature>
<evidence type="ECO:0000256" key="2">
    <source>
        <dbReference type="SAM" id="Phobius"/>
    </source>
</evidence>
<dbReference type="EMBL" id="JAOQJV010000002">
    <property type="protein sequence ID" value="MCU6699043.1"/>
    <property type="molecule type" value="Genomic_DNA"/>
</dbReference>
<proteinExistence type="predicted"/>
<evidence type="ECO:0000313" key="4">
    <source>
        <dbReference type="Proteomes" id="UP001207605"/>
    </source>
</evidence>
<evidence type="ECO:0000256" key="1">
    <source>
        <dbReference type="SAM" id="MobiDB-lite"/>
    </source>
</evidence>
<accession>A0ABT2S3G7</accession>